<feature type="transmembrane region" description="Helical" evidence="2">
    <location>
        <begin position="162"/>
        <end position="182"/>
    </location>
</feature>
<comment type="caution">
    <text evidence="3">The sequence shown here is derived from an EMBL/GenBank/DDBJ whole genome shotgun (WGS) entry which is preliminary data.</text>
</comment>
<dbReference type="AlphaFoldDB" id="A0A7Y9E304"/>
<feature type="transmembrane region" description="Helical" evidence="2">
    <location>
        <begin position="58"/>
        <end position="87"/>
    </location>
</feature>
<keyword evidence="2" id="KW-1133">Transmembrane helix</keyword>
<dbReference type="PANTHER" id="PTHR40761">
    <property type="entry name" value="CONSERVED INTEGRAL MEMBRANE ALANINE VALINE AND LEUCINE RICH PROTEIN-RELATED"/>
    <property type="match status" value="1"/>
</dbReference>
<evidence type="ECO:0000313" key="4">
    <source>
        <dbReference type="Proteomes" id="UP000535511"/>
    </source>
</evidence>
<gene>
    <name evidence="3" type="ORF">BJZ21_000377</name>
</gene>
<feature type="transmembrane region" description="Helical" evidence="2">
    <location>
        <begin position="222"/>
        <end position="244"/>
    </location>
</feature>
<accession>A0A7Y9E304</accession>
<proteinExistence type="predicted"/>
<evidence type="ECO:0000256" key="2">
    <source>
        <dbReference type="SAM" id="Phobius"/>
    </source>
</evidence>
<dbReference type="EMBL" id="JACCBG010000001">
    <property type="protein sequence ID" value="NYD40294.1"/>
    <property type="molecule type" value="Genomic_DNA"/>
</dbReference>
<feature type="transmembrane region" description="Helical" evidence="2">
    <location>
        <begin position="188"/>
        <end position="210"/>
    </location>
</feature>
<feature type="transmembrane region" description="Helical" evidence="2">
    <location>
        <begin position="256"/>
        <end position="274"/>
    </location>
</feature>
<name>A0A7Y9E304_9ACTN</name>
<dbReference type="RefSeq" id="WP_179662205.1">
    <property type="nucleotide sequence ID" value="NZ_JACCBG010000001.1"/>
</dbReference>
<evidence type="ECO:0000256" key="1">
    <source>
        <dbReference type="SAM" id="MobiDB-lite"/>
    </source>
</evidence>
<dbReference type="NCBIfam" id="NF038012">
    <property type="entry name" value="DMT_1"/>
    <property type="match status" value="1"/>
</dbReference>
<feature type="transmembrane region" description="Helical" evidence="2">
    <location>
        <begin position="99"/>
        <end position="120"/>
    </location>
</feature>
<dbReference type="Proteomes" id="UP000535511">
    <property type="component" value="Unassembled WGS sequence"/>
</dbReference>
<feature type="transmembrane region" description="Helical" evidence="2">
    <location>
        <begin position="132"/>
        <end position="150"/>
    </location>
</feature>
<reference evidence="3 4" key="1">
    <citation type="submission" date="2020-07" db="EMBL/GenBank/DDBJ databases">
        <title>Sequencing the genomes of 1000 actinobacteria strains.</title>
        <authorList>
            <person name="Klenk H.-P."/>
        </authorList>
    </citation>
    <scope>NUCLEOTIDE SEQUENCE [LARGE SCALE GENOMIC DNA]</scope>
    <source>
        <strain evidence="3 4">DSM 21350</strain>
    </source>
</reference>
<protein>
    <submittedName>
        <fullName evidence="3">Uncharacterized protein</fullName>
    </submittedName>
</protein>
<evidence type="ECO:0000313" key="3">
    <source>
        <dbReference type="EMBL" id="NYD40294.1"/>
    </source>
</evidence>
<feature type="compositionally biased region" description="Basic and acidic residues" evidence="1">
    <location>
        <begin position="291"/>
        <end position="304"/>
    </location>
</feature>
<keyword evidence="2" id="KW-0472">Membrane</keyword>
<organism evidence="3 4">
    <name type="scientific">Nocardioides panaciterrulae</name>
    <dbReference type="NCBI Taxonomy" id="661492"/>
    <lineage>
        <taxon>Bacteria</taxon>
        <taxon>Bacillati</taxon>
        <taxon>Actinomycetota</taxon>
        <taxon>Actinomycetes</taxon>
        <taxon>Propionibacteriales</taxon>
        <taxon>Nocardioidaceae</taxon>
        <taxon>Nocardioides</taxon>
    </lineage>
</organism>
<keyword evidence="2" id="KW-0812">Transmembrane</keyword>
<dbReference type="PANTHER" id="PTHR40761:SF1">
    <property type="entry name" value="CONSERVED INTEGRAL MEMBRANE ALANINE VALINE AND LEUCINE RICH PROTEIN-RELATED"/>
    <property type="match status" value="1"/>
</dbReference>
<feature type="region of interest" description="Disordered" evidence="1">
    <location>
        <begin position="279"/>
        <end position="304"/>
    </location>
</feature>
<sequence>MNASVVALGAASGFAVSTSLQHRAASGVPAATGAVGLVLRLLRTPLWLAASTLGLVSFGLHALALHLGSLALVQPLMLVGVVLAVPVRAAMSRRLPPRAELLAVLLTVASLGCFLAATQLSPGVVDPSTSRALLSVVTAALVFAALMLLASRQGHPVRRSGLLGAGAGVVFGLMAGLIKLLAHELTTAGLWSTLASWLPWVLLVAGFTAVTTNQRAFHASHLAASMPVLNVVNVLVAMVIGWFVFGEAPVQGPQALAVQIASATGMVAGLVWIARLDPHPHEEQPAPGPERSPRGESTQRRSTA</sequence>
<keyword evidence="4" id="KW-1185">Reference proteome</keyword>